<comment type="caution">
    <text evidence="2">The sequence shown here is derived from an EMBL/GenBank/DDBJ whole genome shotgun (WGS) entry which is preliminary data.</text>
</comment>
<feature type="region of interest" description="Disordered" evidence="1">
    <location>
        <begin position="1"/>
        <end position="21"/>
    </location>
</feature>
<name>A0AA39IH26_9BILA</name>
<dbReference type="Proteomes" id="UP001175271">
    <property type="component" value="Unassembled WGS sequence"/>
</dbReference>
<evidence type="ECO:0000313" key="3">
    <source>
        <dbReference type="Proteomes" id="UP001175271"/>
    </source>
</evidence>
<sequence>MSDDEQPRRGRGRRREATQFSNSSGIATAITTLLTLHKNRGHIKEAEVKKIIPEFNELLRSNIADKMNAVFGLTLASDTDTKTSYLYSDVRFPPQCKFLGSHMPEHLEDEEDGFCEMEEAFLIVVLIVVLMNSSPPSAALPRGSGLRLTTLINILDEAALSPPTHLGDISKYIDGTSTAQFVSRGWLTFQNETVDGERQTTIFWGSLANATLRPMHLLELYCTLVDSEPSEYIDVYKYAKKVEETRGAQPSRIFLDEAERSDDEGEVTQQQSDDDIEMDE</sequence>
<evidence type="ECO:0008006" key="4">
    <source>
        <dbReference type="Google" id="ProtNLM"/>
    </source>
</evidence>
<dbReference type="InterPro" id="IPR041899">
    <property type="entry name" value="MAGE_WH2"/>
</dbReference>
<gene>
    <name evidence="2" type="ORF">QR680_008566</name>
</gene>
<evidence type="ECO:0000256" key="1">
    <source>
        <dbReference type="SAM" id="MobiDB-lite"/>
    </source>
</evidence>
<protein>
    <recommendedName>
        <fullName evidence="4">MAGE domain-containing protein</fullName>
    </recommendedName>
</protein>
<keyword evidence="3" id="KW-1185">Reference proteome</keyword>
<feature type="region of interest" description="Disordered" evidence="1">
    <location>
        <begin position="244"/>
        <end position="280"/>
    </location>
</feature>
<reference evidence="2" key="1">
    <citation type="submission" date="2023-06" db="EMBL/GenBank/DDBJ databases">
        <title>Genomic analysis of the entomopathogenic nematode Steinernema hermaphroditum.</title>
        <authorList>
            <person name="Schwarz E.M."/>
            <person name="Heppert J.K."/>
            <person name="Baniya A."/>
            <person name="Schwartz H.T."/>
            <person name="Tan C.-H."/>
            <person name="Antoshechkin I."/>
            <person name="Sternberg P.W."/>
            <person name="Goodrich-Blair H."/>
            <person name="Dillman A.R."/>
        </authorList>
    </citation>
    <scope>NUCLEOTIDE SEQUENCE</scope>
    <source>
        <strain evidence="2">PS9179</strain>
        <tissue evidence="2">Whole animal</tissue>
    </source>
</reference>
<accession>A0AA39IH26</accession>
<evidence type="ECO:0000313" key="2">
    <source>
        <dbReference type="EMBL" id="KAK0424237.1"/>
    </source>
</evidence>
<organism evidence="2 3">
    <name type="scientific">Steinernema hermaphroditum</name>
    <dbReference type="NCBI Taxonomy" id="289476"/>
    <lineage>
        <taxon>Eukaryota</taxon>
        <taxon>Metazoa</taxon>
        <taxon>Ecdysozoa</taxon>
        <taxon>Nematoda</taxon>
        <taxon>Chromadorea</taxon>
        <taxon>Rhabditida</taxon>
        <taxon>Tylenchina</taxon>
        <taxon>Panagrolaimomorpha</taxon>
        <taxon>Strongyloidoidea</taxon>
        <taxon>Steinernematidae</taxon>
        <taxon>Steinernema</taxon>
    </lineage>
</organism>
<proteinExistence type="predicted"/>
<feature type="compositionally biased region" description="Acidic residues" evidence="1">
    <location>
        <begin position="259"/>
        <end position="280"/>
    </location>
</feature>
<dbReference type="Gene3D" id="1.10.10.1210">
    <property type="entry name" value="MAGE homology domain, winged helix WH2 motif"/>
    <property type="match status" value="1"/>
</dbReference>
<dbReference type="EMBL" id="JAUCMV010000001">
    <property type="protein sequence ID" value="KAK0424237.1"/>
    <property type="molecule type" value="Genomic_DNA"/>
</dbReference>
<dbReference type="AlphaFoldDB" id="A0AA39IH26"/>